<dbReference type="STRING" id="232089.SAMN05443544_2762"/>
<name>A0A1N6GPV6_9MICO</name>
<reference evidence="2" key="1">
    <citation type="submission" date="2016-11" db="EMBL/GenBank/DDBJ databases">
        <authorList>
            <person name="Varghese N."/>
            <person name="Submissions S."/>
        </authorList>
    </citation>
    <scope>NUCLEOTIDE SEQUENCE [LARGE SCALE GENOMIC DNA]</scope>
    <source>
        <strain evidence="2">DSM 8595</strain>
    </source>
</reference>
<evidence type="ECO:0000313" key="2">
    <source>
        <dbReference type="Proteomes" id="UP000184699"/>
    </source>
</evidence>
<proteinExistence type="predicted"/>
<organism evidence="1 2">
    <name type="scientific">Agromyces cerinus subsp. cerinus</name>
    <dbReference type="NCBI Taxonomy" id="232089"/>
    <lineage>
        <taxon>Bacteria</taxon>
        <taxon>Bacillati</taxon>
        <taxon>Actinomycetota</taxon>
        <taxon>Actinomycetes</taxon>
        <taxon>Micrococcales</taxon>
        <taxon>Microbacteriaceae</taxon>
        <taxon>Agromyces</taxon>
    </lineage>
</organism>
<dbReference type="Proteomes" id="UP000184699">
    <property type="component" value="Unassembled WGS sequence"/>
</dbReference>
<dbReference type="EMBL" id="FSRJ01000003">
    <property type="protein sequence ID" value="SIO09492.1"/>
    <property type="molecule type" value="Genomic_DNA"/>
</dbReference>
<sequence>MWGRRKQQDPVEHVEFVTSVDGGRMSVRCGCPRDLDHDRPTSAALVARGREVDAYAFAA</sequence>
<evidence type="ECO:0000313" key="1">
    <source>
        <dbReference type="EMBL" id="SIO09492.1"/>
    </source>
</evidence>
<accession>A0A1N6GPV6</accession>
<gene>
    <name evidence="1" type="ORF">SAMN05443544_2762</name>
</gene>
<dbReference type="AlphaFoldDB" id="A0A1N6GPV6"/>
<keyword evidence="2" id="KW-1185">Reference proteome</keyword>
<protein>
    <submittedName>
        <fullName evidence="1">Uncharacterized protein</fullName>
    </submittedName>
</protein>